<evidence type="ECO:0000256" key="4">
    <source>
        <dbReference type="ARBA" id="ARBA00022475"/>
    </source>
</evidence>
<feature type="transmembrane region" description="Helical" evidence="14">
    <location>
        <begin position="366"/>
        <end position="384"/>
    </location>
</feature>
<dbReference type="PANTHER" id="PTHR48086:SF3">
    <property type="entry name" value="SODIUM_PROLINE SYMPORTER"/>
    <property type="match status" value="1"/>
</dbReference>
<comment type="similarity">
    <text evidence="2 13">Belongs to the sodium:solute symporter (SSF) (TC 2.A.21) family.</text>
</comment>
<dbReference type="InterPro" id="IPR050277">
    <property type="entry name" value="Sodium:Solute_Symporter"/>
</dbReference>
<evidence type="ECO:0000256" key="2">
    <source>
        <dbReference type="ARBA" id="ARBA00006434"/>
    </source>
</evidence>
<dbReference type="InterPro" id="IPR038377">
    <property type="entry name" value="Na/Glc_symporter_sf"/>
</dbReference>
<keyword evidence="7 14" id="KW-1133">Transmembrane helix</keyword>
<gene>
    <name evidence="15" type="ORF">SAMN04488012_10623</name>
</gene>
<evidence type="ECO:0000256" key="13">
    <source>
        <dbReference type="RuleBase" id="RU362091"/>
    </source>
</evidence>
<dbReference type="GO" id="GO:0015293">
    <property type="term" value="F:symporter activity"/>
    <property type="evidence" value="ECO:0007669"/>
    <property type="project" value="UniProtKB-KW"/>
</dbReference>
<dbReference type="STRING" id="313368.SAMN04488012_10623"/>
<dbReference type="Gene3D" id="1.20.1730.10">
    <property type="entry name" value="Sodium/glucose cotransporter"/>
    <property type="match status" value="1"/>
</dbReference>
<keyword evidence="3" id="KW-0813">Transport</keyword>
<feature type="transmembrane region" description="Helical" evidence="14">
    <location>
        <begin position="422"/>
        <end position="442"/>
    </location>
</feature>
<dbReference type="CDD" id="cd10322">
    <property type="entry name" value="SLC5sbd"/>
    <property type="match status" value="1"/>
</dbReference>
<feature type="transmembrane region" description="Helical" evidence="14">
    <location>
        <begin position="81"/>
        <end position="100"/>
    </location>
</feature>
<keyword evidence="16" id="KW-1185">Reference proteome</keyword>
<evidence type="ECO:0000256" key="6">
    <source>
        <dbReference type="ARBA" id="ARBA00022847"/>
    </source>
</evidence>
<evidence type="ECO:0000313" key="15">
    <source>
        <dbReference type="EMBL" id="SHJ21788.1"/>
    </source>
</evidence>
<feature type="transmembrane region" description="Helical" evidence="14">
    <location>
        <begin position="191"/>
        <end position="212"/>
    </location>
</feature>
<keyword evidence="11" id="KW-0739">Sodium transport</keyword>
<reference evidence="15 16" key="1">
    <citation type="submission" date="2016-11" db="EMBL/GenBank/DDBJ databases">
        <authorList>
            <person name="Jaros S."/>
            <person name="Januszkiewicz K."/>
            <person name="Wedrychowicz H."/>
        </authorList>
    </citation>
    <scope>NUCLEOTIDE SEQUENCE [LARGE SCALE GENOMIC DNA]</scope>
    <source>
        <strain evidence="15 16">DSM 26892</strain>
    </source>
</reference>
<proteinExistence type="inferred from homology"/>
<evidence type="ECO:0000256" key="1">
    <source>
        <dbReference type="ARBA" id="ARBA00004651"/>
    </source>
</evidence>
<keyword evidence="8" id="KW-0915">Sodium</keyword>
<dbReference type="EMBL" id="FQZA01000006">
    <property type="protein sequence ID" value="SHJ21788.1"/>
    <property type="molecule type" value="Genomic_DNA"/>
</dbReference>
<feature type="transmembrane region" description="Helical" evidence="14">
    <location>
        <begin position="315"/>
        <end position="345"/>
    </location>
</feature>
<comment type="catalytic activity">
    <reaction evidence="12">
        <text>L-proline(in) + Na(+)(in) = L-proline(out) + Na(+)(out)</text>
        <dbReference type="Rhea" id="RHEA:28967"/>
        <dbReference type="ChEBI" id="CHEBI:29101"/>
        <dbReference type="ChEBI" id="CHEBI:60039"/>
    </reaction>
</comment>
<evidence type="ECO:0000313" key="16">
    <source>
        <dbReference type="Proteomes" id="UP000184040"/>
    </source>
</evidence>
<protein>
    <submittedName>
        <fullName evidence="15">Solute:Na+ symporter, SSS family</fullName>
    </submittedName>
</protein>
<accession>A0A1M6HHY2</accession>
<feature type="transmembrane region" description="Helical" evidence="14">
    <location>
        <begin position="272"/>
        <end position="295"/>
    </location>
</feature>
<evidence type="ECO:0000256" key="9">
    <source>
        <dbReference type="ARBA" id="ARBA00023065"/>
    </source>
</evidence>
<evidence type="ECO:0000256" key="11">
    <source>
        <dbReference type="ARBA" id="ARBA00023201"/>
    </source>
</evidence>
<dbReference type="GO" id="GO:0005886">
    <property type="term" value="C:plasma membrane"/>
    <property type="evidence" value="ECO:0007669"/>
    <property type="project" value="UniProtKB-SubCell"/>
</dbReference>
<feature type="transmembrane region" description="Helical" evidence="14">
    <location>
        <begin position="6"/>
        <end position="26"/>
    </location>
</feature>
<keyword evidence="6" id="KW-0769">Symport</keyword>
<keyword evidence="10 14" id="KW-0472">Membrane</keyword>
<keyword evidence="5 14" id="KW-0812">Transmembrane</keyword>
<comment type="subcellular location">
    <subcellularLocation>
        <location evidence="1">Cell membrane</location>
        <topology evidence="1">Multi-pass membrane protein</topology>
    </subcellularLocation>
</comment>
<feature type="transmembrane region" description="Helical" evidence="14">
    <location>
        <begin position="159"/>
        <end position="179"/>
    </location>
</feature>
<dbReference type="Pfam" id="PF00474">
    <property type="entry name" value="SSF"/>
    <property type="match status" value="1"/>
</dbReference>
<dbReference type="InterPro" id="IPR001734">
    <property type="entry name" value="Na/solute_symporter"/>
</dbReference>
<dbReference type="PANTHER" id="PTHR48086">
    <property type="entry name" value="SODIUM/PROLINE SYMPORTER-RELATED"/>
    <property type="match status" value="1"/>
</dbReference>
<evidence type="ECO:0000256" key="10">
    <source>
        <dbReference type="ARBA" id="ARBA00023136"/>
    </source>
</evidence>
<feature type="transmembrane region" description="Helical" evidence="14">
    <location>
        <begin position="46"/>
        <end position="69"/>
    </location>
</feature>
<evidence type="ECO:0000256" key="5">
    <source>
        <dbReference type="ARBA" id="ARBA00022692"/>
    </source>
</evidence>
<feature type="transmembrane region" description="Helical" evidence="14">
    <location>
        <begin position="448"/>
        <end position="468"/>
    </location>
</feature>
<evidence type="ECO:0000256" key="3">
    <source>
        <dbReference type="ARBA" id="ARBA00022448"/>
    </source>
</evidence>
<evidence type="ECO:0000256" key="14">
    <source>
        <dbReference type="SAM" id="Phobius"/>
    </source>
</evidence>
<evidence type="ECO:0000256" key="12">
    <source>
        <dbReference type="ARBA" id="ARBA00033708"/>
    </source>
</evidence>
<feature type="transmembrane region" description="Helical" evidence="14">
    <location>
        <begin position="396"/>
        <end position="415"/>
    </location>
</feature>
<feature type="transmembrane region" description="Helical" evidence="14">
    <location>
        <begin position="121"/>
        <end position="139"/>
    </location>
</feature>
<name>A0A1M6HHY2_9RHOB</name>
<keyword evidence="9" id="KW-0406">Ion transport</keyword>
<organism evidence="15 16">
    <name type="scientific">Palleronia salina</name>
    <dbReference type="NCBI Taxonomy" id="313368"/>
    <lineage>
        <taxon>Bacteria</taxon>
        <taxon>Pseudomonadati</taxon>
        <taxon>Pseudomonadota</taxon>
        <taxon>Alphaproteobacteria</taxon>
        <taxon>Rhodobacterales</taxon>
        <taxon>Roseobacteraceae</taxon>
        <taxon>Palleronia</taxon>
    </lineage>
</organism>
<keyword evidence="4" id="KW-1003">Cell membrane</keyword>
<dbReference type="AlphaFoldDB" id="A0A1M6HHY2"/>
<evidence type="ECO:0000256" key="7">
    <source>
        <dbReference type="ARBA" id="ARBA00022989"/>
    </source>
</evidence>
<feature type="transmembrane region" description="Helical" evidence="14">
    <location>
        <begin position="232"/>
        <end position="251"/>
    </location>
</feature>
<dbReference type="GO" id="GO:0006814">
    <property type="term" value="P:sodium ion transport"/>
    <property type="evidence" value="ECO:0007669"/>
    <property type="project" value="UniProtKB-KW"/>
</dbReference>
<sequence length="491" mass="50997">MIATGYVWAVIVLFAVAGCAIALRAARANSGTAGDYYIGGRSFGGVVAGLSYAATTYSAFMLVVLTGLTYRGGIGALGFELIYFAGLALLVVFAPRFWLVGRRWGFISPAEMVGARYGSRGVARLMAAVSLLFLLPYGTTQMAGIGLLLSGVTGGDISLFQAVVIGSGLAMFWALMAGLRSVAWTDAALSLVMLGSGVLAVGFAVSALGGPAGLWSDLRAENGAHLSVPGPGLWSLPTFLALAFPWFFFALSNPQVSQRLFILRDFRAMRLMILWVLGFGFVFTLIAVIWGFAALRLVPGLDNTSLATPALLTSGVIPVPIALLLILGILSAAVSTLDSIALTVGAMVARDFLSGGGDGNDRRQILAGRAVIVAVILFAGYFALQQAQIVDQLAALSAAGLLVTVPPIVGAFFWARGTAAGAMAGIAGGAALAIWLAIFLGVSVFDPVLPFSVAAVSTGLFVGVSLLTRPRPGALDFRAEIAPELRRHRAF</sequence>
<dbReference type="PROSITE" id="PS50283">
    <property type="entry name" value="NA_SOLUT_SYMP_3"/>
    <property type="match status" value="1"/>
</dbReference>
<dbReference type="Proteomes" id="UP000184040">
    <property type="component" value="Unassembled WGS sequence"/>
</dbReference>
<dbReference type="RefSeq" id="WP_073128657.1">
    <property type="nucleotide sequence ID" value="NZ_FQZA01000006.1"/>
</dbReference>
<evidence type="ECO:0000256" key="8">
    <source>
        <dbReference type="ARBA" id="ARBA00023053"/>
    </source>
</evidence>